<organism evidence="1 2">
    <name type="scientific">Lactococcus phage Q54</name>
    <dbReference type="NCBI Taxonomy" id="382685"/>
    <lineage>
        <taxon>Viruses</taxon>
        <taxon>Duplodnaviria</taxon>
        <taxon>Heunggongvirae</taxon>
        <taxon>Uroviricota</taxon>
        <taxon>Caudoviricetes</taxon>
        <taxon>Questintvirus</taxon>
        <taxon>Questintvirus Q54</taxon>
    </lineage>
</organism>
<evidence type="ECO:0000313" key="1">
    <source>
        <dbReference type="EMBL" id="ABF22576.1"/>
    </source>
</evidence>
<accession>Q0GXV0</accession>
<sequence length="217" mass="23254">MTYNTVKEVITAAGLDPLLTYTNNGMWFTPVGATKWEGAADKGTPLTVAELTQTIQIPPSVYQTPGQLEVFKSNLIFSLATKVISSLFVTTSEVSDAAVKPMIPNATANSVTVTTATGAMDALLSHGIVDSFKAFNGNRATALEFSGTTYGTVFDNVIQIEDPKLVAFEAVRGAYMLYLNDVDFEIKKELHNNKIFLTGSILVQGMPTMAINTAVTA</sequence>
<keyword evidence="2" id="KW-1185">Reference proteome</keyword>
<dbReference type="Proteomes" id="UP000001250">
    <property type="component" value="Segment"/>
</dbReference>
<dbReference type="RefSeq" id="YP_762591.1">
    <property type="nucleotide sequence ID" value="NC_008364.1"/>
</dbReference>
<dbReference type="KEGG" id="vg:5130608"/>
<dbReference type="EMBL" id="DQ490056">
    <property type="protein sequence ID" value="ABF22576.1"/>
    <property type="molecule type" value="Genomic_DNA"/>
</dbReference>
<dbReference type="GeneID" id="5130608"/>
<protein>
    <submittedName>
        <fullName evidence="1">Uncharacterized protein</fullName>
    </submittedName>
</protein>
<evidence type="ECO:0000313" key="2">
    <source>
        <dbReference type="Proteomes" id="UP000001250"/>
    </source>
</evidence>
<name>Q0GXV0_9CAUD</name>
<proteinExistence type="predicted"/>
<reference evidence="1 2" key="1">
    <citation type="journal article" date="2006" name="J. Bacteriol.">
        <title>Genome sequence and global gene expression of Q54, a new phage species linking the 936 and c2 phage species of Lactococcus lactis.</title>
        <authorList>
            <person name="Fortier L.C."/>
            <person name="Bransi A."/>
            <person name="Moineau S."/>
        </authorList>
    </citation>
    <scope>NUCLEOTIDE SEQUENCE</scope>
</reference>